<feature type="region of interest" description="Disordered" evidence="10">
    <location>
        <begin position="77"/>
        <end position="130"/>
    </location>
</feature>
<dbReference type="SMART" id="SM00771">
    <property type="entry name" value="ZipA_C"/>
    <property type="match status" value="1"/>
</dbReference>
<dbReference type="InterPro" id="IPR036765">
    <property type="entry name" value="ZipA_FtsZ-bd_C_sf"/>
</dbReference>
<keyword evidence="2 9" id="KW-0997">Cell inner membrane</keyword>
<comment type="caution">
    <text evidence="13">The sequence shown here is derived from an EMBL/GenBank/DDBJ whole genome shotgun (WGS) entry which is preliminary data.</text>
</comment>
<comment type="similarity">
    <text evidence="8">Belongs to the ZipA family.</text>
</comment>
<evidence type="ECO:0000313" key="14">
    <source>
        <dbReference type="Proteomes" id="UP000680020"/>
    </source>
</evidence>
<feature type="region of interest" description="Disordered" evidence="10">
    <location>
        <begin position="43"/>
        <end position="62"/>
    </location>
</feature>
<dbReference type="AlphaFoldDB" id="A0AB35BV80"/>
<evidence type="ECO:0000259" key="12">
    <source>
        <dbReference type="SMART" id="SM00771"/>
    </source>
</evidence>
<feature type="transmembrane region" description="Helical" evidence="11">
    <location>
        <begin position="6"/>
        <end position="24"/>
    </location>
</feature>
<dbReference type="Proteomes" id="UP000680020">
    <property type="component" value="Unassembled WGS sequence"/>
</dbReference>
<feature type="domain" description="ZipA C-terminal FtsZ-binding" evidence="12">
    <location>
        <begin position="162"/>
        <end position="292"/>
    </location>
</feature>
<dbReference type="GO" id="GO:0005886">
    <property type="term" value="C:plasma membrane"/>
    <property type="evidence" value="ECO:0007669"/>
    <property type="project" value="UniProtKB-SubCell"/>
</dbReference>
<evidence type="ECO:0000256" key="7">
    <source>
        <dbReference type="ARBA" id="ARBA00023306"/>
    </source>
</evidence>
<evidence type="ECO:0000256" key="2">
    <source>
        <dbReference type="ARBA" id="ARBA00022519"/>
    </source>
</evidence>
<reference evidence="13" key="1">
    <citation type="submission" date="2021-03" db="EMBL/GenBank/DDBJ databases">
        <title>Identification and antibiotic profiling of Wohlfahrtiimonas chitiniclastica, an underestimated human pathogen.</title>
        <authorList>
            <person name="Kopf A."/>
            <person name="Bunk B."/>
            <person name="Coldewey S."/>
            <person name="Gunzer F."/>
            <person name="Riedel T."/>
            <person name="Schroettner P."/>
        </authorList>
    </citation>
    <scope>NUCLEOTIDE SEQUENCE</scope>
    <source>
        <strain evidence="13">DSM 100917</strain>
    </source>
</reference>
<comment type="subcellular location">
    <subcellularLocation>
        <location evidence="9">Cell inner membrane</location>
        <topology evidence="9">Single-pass type I membrane protein</topology>
    </subcellularLocation>
</comment>
<keyword evidence="4 9" id="KW-0812">Transmembrane</keyword>
<evidence type="ECO:0000256" key="10">
    <source>
        <dbReference type="SAM" id="MobiDB-lite"/>
    </source>
</evidence>
<dbReference type="GO" id="GO:0000917">
    <property type="term" value="P:division septum assembly"/>
    <property type="evidence" value="ECO:0007669"/>
    <property type="project" value="TreeGrafter"/>
</dbReference>
<keyword evidence="6 9" id="KW-0472">Membrane</keyword>
<dbReference type="Gene3D" id="3.30.1400.10">
    <property type="entry name" value="ZipA, C-terminal FtsZ-binding domain"/>
    <property type="match status" value="1"/>
</dbReference>
<accession>A0AB35BV80</accession>
<organism evidence="13 14">
    <name type="scientific">Wohlfahrtiimonas chitiniclastica</name>
    <dbReference type="NCBI Taxonomy" id="400946"/>
    <lineage>
        <taxon>Bacteria</taxon>
        <taxon>Pseudomonadati</taxon>
        <taxon>Pseudomonadota</taxon>
        <taxon>Gammaproteobacteria</taxon>
        <taxon>Cardiobacteriales</taxon>
        <taxon>Ignatzschineriaceae</taxon>
        <taxon>Wohlfahrtiimonas</taxon>
    </lineage>
</organism>
<dbReference type="GO" id="GO:0032153">
    <property type="term" value="C:cell division site"/>
    <property type="evidence" value="ECO:0007669"/>
    <property type="project" value="TreeGrafter"/>
</dbReference>
<evidence type="ECO:0000256" key="8">
    <source>
        <dbReference type="RuleBase" id="RU003612"/>
    </source>
</evidence>
<dbReference type="InterPro" id="IPR007449">
    <property type="entry name" value="ZipA_FtsZ-bd_C"/>
</dbReference>
<evidence type="ECO:0000256" key="1">
    <source>
        <dbReference type="ARBA" id="ARBA00022475"/>
    </source>
</evidence>
<keyword evidence="3 8" id="KW-0132">Cell division</keyword>
<evidence type="ECO:0000256" key="9">
    <source>
        <dbReference type="RuleBase" id="RU003613"/>
    </source>
</evidence>
<feature type="compositionally biased region" description="Acidic residues" evidence="10">
    <location>
        <begin position="109"/>
        <end position="123"/>
    </location>
</feature>
<protein>
    <recommendedName>
        <fullName evidence="8">Cell division protein ZipA</fullName>
    </recommendedName>
</protein>
<dbReference type="PANTHER" id="PTHR38685:SF1">
    <property type="entry name" value="CELL DIVISION PROTEIN ZIPA"/>
    <property type="match status" value="1"/>
</dbReference>
<dbReference type="RefSeq" id="WP_213403212.1">
    <property type="nucleotide sequence ID" value="NZ_JAGIBT010000001.1"/>
</dbReference>
<keyword evidence="7 8" id="KW-0131">Cell cycle</keyword>
<dbReference type="Pfam" id="PF04354">
    <property type="entry name" value="ZipA_C"/>
    <property type="match status" value="1"/>
</dbReference>
<dbReference type="InterPro" id="IPR011919">
    <property type="entry name" value="Cell_div_ZipA"/>
</dbReference>
<evidence type="ECO:0000256" key="5">
    <source>
        <dbReference type="ARBA" id="ARBA00022989"/>
    </source>
</evidence>
<evidence type="ECO:0000256" key="11">
    <source>
        <dbReference type="SAM" id="Phobius"/>
    </source>
</evidence>
<feature type="compositionally biased region" description="Basic and acidic residues" evidence="10">
    <location>
        <begin position="93"/>
        <end position="108"/>
    </location>
</feature>
<dbReference type="SUPFAM" id="SSF64383">
    <property type="entry name" value="Cell-division protein ZipA, C-terminal domain"/>
    <property type="match status" value="1"/>
</dbReference>
<gene>
    <name evidence="13" type="ORF">J7561_00300</name>
</gene>
<dbReference type="EMBL" id="JAGIBU010000001">
    <property type="protein sequence ID" value="MBS7823644.1"/>
    <property type="molecule type" value="Genomic_DNA"/>
</dbReference>
<evidence type="ECO:0000256" key="4">
    <source>
        <dbReference type="ARBA" id="ARBA00022692"/>
    </source>
</evidence>
<keyword evidence="1 9" id="KW-1003">Cell membrane</keyword>
<dbReference type="PANTHER" id="PTHR38685">
    <property type="entry name" value="CELL DIVISION PROTEIN ZIPA"/>
    <property type="match status" value="1"/>
</dbReference>
<evidence type="ECO:0000313" key="13">
    <source>
        <dbReference type="EMBL" id="MBS7823644.1"/>
    </source>
</evidence>
<keyword evidence="5 11" id="KW-1133">Transmembrane helix</keyword>
<feature type="compositionally biased region" description="Low complexity" evidence="10">
    <location>
        <begin position="77"/>
        <end position="86"/>
    </location>
</feature>
<evidence type="ECO:0000256" key="6">
    <source>
        <dbReference type="ARBA" id="ARBA00023136"/>
    </source>
</evidence>
<proteinExistence type="inferred from homology"/>
<sequence>MSGSIGSLLLIIIAVASGIYWFILKRQNDEEDNDRIEPHIDHRFSEFSQQALPKDEGDDDTVTESVQTAVVEATEVAAEPAPKAAVRSAPVEPKVEHAEKRAAERLPEDSEDLEDELEEDDEHAEDHAPKVSFFTRIKEMFAGSSNTEDDNNDEAQLARPEAVRTVALILRAPDDQPYSGYEVLETAKQLKLMVGTDGFLQQIVTTYLGDEPMYSIANMIHPGSFNTPDILEAEIPGLLFFASIPGPDPQMDTVENLIRAAAFFGQSIGGTLLDEHQRPVDAEYVQNLVAQARAEEKKIWAKHRSHR</sequence>
<evidence type="ECO:0000256" key="3">
    <source>
        <dbReference type="ARBA" id="ARBA00022618"/>
    </source>
</evidence>
<comment type="function">
    <text evidence="8">Essential cell division protein that stabilizes the FtsZ protofilaments by cross-linking them and that serves as a cytoplasmic membrane anchor for the Z ring. Also required for the recruitment to the septal ring of downstream cell division proteins.</text>
</comment>
<name>A0AB35BV80_9GAMM</name>